<proteinExistence type="predicted"/>
<keyword evidence="1" id="KW-1133">Transmembrane helix</keyword>
<keyword evidence="1" id="KW-0472">Membrane</keyword>
<dbReference type="EMBL" id="GBXM01007228">
    <property type="protein sequence ID" value="JAI01350.1"/>
    <property type="molecule type" value="Transcribed_RNA"/>
</dbReference>
<keyword evidence="1" id="KW-0812">Transmembrane</keyword>
<dbReference type="AlphaFoldDB" id="A0A0E9XFE9"/>
<reference evidence="2" key="1">
    <citation type="submission" date="2014-11" db="EMBL/GenBank/DDBJ databases">
        <authorList>
            <person name="Amaro Gonzalez C."/>
        </authorList>
    </citation>
    <scope>NUCLEOTIDE SEQUENCE</scope>
</reference>
<reference evidence="2" key="2">
    <citation type="journal article" date="2015" name="Fish Shellfish Immunol.">
        <title>Early steps in the European eel (Anguilla anguilla)-Vibrio vulnificus interaction in the gills: Role of the RtxA13 toxin.</title>
        <authorList>
            <person name="Callol A."/>
            <person name="Pajuelo D."/>
            <person name="Ebbesson L."/>
            <person name="Teles M."/>
            <person name="MacKenzie S."/>
            <person name="Amaro C."/>
        </authorList>
    </citation>
    <scope>NUCLEOTIDE SEQUENCE</scope>
</reference>
<name>A0A0E9XFE9_ANGAN</name>
<feature type="transmembrane region" description="Helical" evidence="1">
    <location>
        <begin position="6"/>
        <end position="24"/>
    </location>
</feature>
<evidence type="ECO:0000256" key="1">
    <source>
        <dbReference type="SAM" id="Phobius"/>
    </source>
</evidence>
<evidence type="ECO:0000313" key="2">
    <source>
        <dbReference type="EMBL" id="JAI01350.1"/>
    </source>
</evidence>
<sequence length="35" mass="4098">MISLYLGLSNFLFAITVNGMGIFVRELEFWETNRD</sequence>
<organism evidence="2">
    <name type="scientific">Anguilla anguilla</name>
    <name type="common">European freshwater eel</name>
    <name type="synonym">Muraena anguilla</name>
    <dbReference type="NCBI Taxonomy" id="7936"/>
    <lineage>
        <taxon>Eukaryota</taxon>
        <taxon>Metazoa</taxon>
        <taxon>Chordata</taxon>
        <taxon>Craniata</taxon>
        <taxon>Vertebrata</taxon>
        <taxon>Euteleostomi</taxon>
        <taxon>Actinopterygii</taxon>
        <taxon>Neopterygii</taxon>
        <taxon>Teleostei</taxon>
        <taxon>Anguilliformes</taxon>
        <taxon>Anguillidae</taxon>
        <taxon>Anguilla</taxon>
    </lineage>
</organism>
<accession>A0A0E9XFE9</accession>
<protein>
    <submittedName>
        <fullName evidence="2">Uncharacterized protein</fullName>
    </submittedName>
</protein>